<feature type="transmembrane region" description="Helical" evidence="8">
    <location>
        <begin position="30"/>
        <end position="50"/>
    </location>
</feature>
<name>A0A381RHK6_9ZZZZ</name>
<organism evidence="10">
    <name type="scientific">marine metagenome</name>
    <dbReference type="NCBI Taxonomy" id="408172"/>
    <lineage>
        <taxon>unclassified sequences</taxon>
        <taxon>metagenomes</taxon>
        <taxon>ecological metagenomes</taxon>
    </lineage>
</organism>
<accession>A0A381RHK6</accession>
<evidence type="ECO:0000256" key="4">
    <source>
        <dbReference type="ARBA" id="ARBA00022519"/>
    </source>
</evidence>
<dbReference type="GO" id="GO:0005886">
    <property type="term" value="C:plasma membrane"/>
    <property type="evidence" value="ECO:0007669"/>
    <property type="project" value="UniProtKB-SubCell"/>
</dbReference>
<evidence type="ECO:0000256" key="5">
    <source>
        <dbReference type="ARBA" id="ARBA00022692"/>
    </source>
</evidence>
<dbReference type="Pfam" id="PF04290">
    <property type="entry name" value="DctQ"/>
    <property type="match status" value="1"/>
</dbReference>
<dbReference type="PANTHER" id="PTHR35011:SF4">
    <property type="entry name" value="SLL1102 PROTEIN"/>
    <property type="match status" value="1"/>
</dbReference>
<reference evidence="10" key="1">
    <citation type="submission" date="2018-05" db="EMBL/GenBank/DDBJ databases">
        <authorList>
            <person name="Lanie J.A."/>
            <person name="Ng W.-L."/>
            <person name="Kazmierczak K.M."/>
            <person name="Andrzejewski T.M."/>
            <person name="Davidsen T.M."/>
            <person name="Wayne K.J."/>
            <person name="Tettelin H."/>
            <person name="Glass J.I."/>
            <person name="Rusch D."/>
            <person name="Podicherti R."/>
            <person name="Tsui H.-C.T."/>
            <person name="Winkler M.E."/>
        </authorList>
    </citation>
    <scope>NUCLEOTIDE SEQUENCE</scope>
</reference>
<keyword evidence="7 8" id="KW-0472">Membrane</keyword>
<feature type="domain" description="Tripartite ATP-independent periplasmic transporters DctQ component" evidence="9">
    <location>
        <begin position="37"/>
        <end position="167"/>
    </location>
</feature>
<feature type="transmembrane region" description="Helical" evidence="8">
    <location>
        <begin position="99"/>
        <end position="117"/>
    </location>
</feature>
<dbReference type="EMBL" id="UINC01001964">
    <property type="protein sequence ID" value="SUZ91306.1"/>
    <property type="molecule type" value="Genomic_DNA"/>
</dbReference>
<keyword evidence="2" id="KW-0813">Transport</keyword>
<sequence>MSNTKHKKDFHIPIVSFLNKFVQRITETTAWLNVVLIFVILLQVVLRYGFHRGLVPLEELMWHLYCIAFMFGMAYTMTKDSHIRVDLIHVNLPKKWQHIFEILGILFLLFPVLLILFDHSFDWLARSYSNDEGSQNPSGLPNRWIIKSVIPLTMILMMIATLARLIEESMSLLYLNTDPKNNISGKESIIVKLFKPQLKKHANNKD</sequence>
<dbReference type="AlphaFoldDB" id="A0A381RHK6"/>
<evidence type="ECO:0000256" key="7">
    <source>
        <dbReference type="ARBA" id="ARBA00023136"/>
    </source>
</evidence>
<evidence type="ECO:0000256" key="3">
    <source>
        <dbReference type="ARBA" id="ARBA00022475"/>
    </source>
</evidence>
<keyword evidence="4" id="KW-0997">Cell inner membrane</keyword>
<feature type="transmembrane region" description="Helical" evidence="8">
    <location>
        <begin position="62"/>
        <end position="78"/>
    </location>
</feature>
<evidence type="ECO:0000256" key="6">
    <source>
        <dbReference type="ARBA" id="ARBA00022989"/>
    </source>
</evidence>
<dbReference type="PANTHER" id="PTHR35011">
    <property type="entry name" value="2,3-DIKETO-L-GULONATE TRAP TRANSPORTER SMALL PERMEASE PROTEIN YIAM"/>
    <property type="match status" value="1"/>
</dbReference>
<evidence type="ECO:0000256" key="1">
    <source>
        <dbReference type="ARBA" id="ARBA00004429"/>
    </source>
</evidence>
<keyword evidence="6 8" id="KW-1133">Transmembrane helix</keyword>
<gene>
    <name evidence="10" type="ORF">METZ01_LOCUS44160</name>
</gene>
<comment type="subcellular location">
    <subcellularLocation>
        <location evidence="1">Cell inner membrane</location>
        <topology evidence="1">Multi-pass membrane protein</topology>
    </subcellularLocation>
</comment>
<keyword evidence="5 8" id="KW-0812">Transmembrane</keyword>
<proteinExistence type="predicted"/>
<dbReference type="InterPro" id="IPR007387">
    <property type="entry name" value="TRAP_DctQ"/>
</dbReference>
<evidence type="ECO:0000259" key="9">
    <source>
        <dbReference type="Pfam" id="PF04290"/>
    </source>
</evidence>
<evidence type="ECO:0000256" key="2">
    <source>
        <dbReference type="ARBA" id="ARBA00022448"/>
    </source>
</evidence>
<evidence type="ECO:0000313" key="10">
    <source>
        <dbReference type="EMBL" id="SUZ91306.1"/>
    </source>
</evidence>
<keyword evidence="3" id="KW-1003">Cell membrane</keyword>
<feature type="transmembrane region" description="Helical" evidence="8">
    <location>
        <begin position="144"/>
        <end position="166"/>
    </location>
</feature>
<dbReference type="InterPro" id="IPR055348">
    <property type="entry name" value="DctQ"/>
</dbReference>
<protein>
    <recommendedName>
        <fullName evidence="9">Tripartite ATP-independent periplasmic transporters DctQ component domain-containing protein</fullName>
    </recommendedName>
</protein>
<evidence type="ECO:0000256" key="8">
    <source>
        <dbReference type="SAM" id="Phobius"/>
    </source>
</evidence>